<dbReference type="Proteomes" id="UP000660885">
    <property type="component" value="Unassembled WGS sequence"/>
</dbReference>
<evidence type="ECO:0000313" key="2">
    <source>
        <dbReference type="Proteomes" id="UP000660885"/>
    </source>
</evidence>
<reference evidence="1 2" key="1">
    <citation type="submission" date="2021-01" db="EMBL/GenBank/DDBJ databases">
        <title>Belnapia mucosa sp. nov. and Belnapia arida sp. nov., isolated from the Tabernas Desert (Almeria, Spain).</title>
        <authorList>
            <person name="Molina-Menor E."/>
            <person name="Vidal-Verdu A."/>
            <person name="Calonge A."/>
            <person name="Satari L."/>
            <person name="Pereto J."/>
            <person name="Porcar M."/>
        </authorList>
    </citation>
    <scope>NUCLEOTIDE SEQUENCE [LARGE SCALE GENOMIC DNA]</scope>
    <source>
        <strain evidence="1 2">T18</strain>
    </source>
</reference>
<comment type="caution">
    <text evidence="1">The sequence shown here is derived from an EMBL/GenBank/DDBJ whole genome shotgun (WGS) entry which is preliminary data.</text>
</comment>
<evidence type="ECO:0000313" key="1">
    <source>
        <dbReference type="EMBL" id="MBL6080460.1"/>
    </source>
</evidence>
<gene>
    <name evidence="1" type="ORF">JMJ56_20795</name>
</gene>
<keyword evidence="2" id="KW-1185">Reference proteome</keyword>
<name>A0ABS1U7F1_9PROT</name>
<dbReference type="RefSeq" id="WP_202833694.1">
    <property type="nucleotide sequence ID" value="NZ_JAETWB010000014.1"/>
</dbReference>
<evidence type="ECO:0008006" key="3">
    <source>
        <dbReference type="Google" id="ProtNLM"/>
    </source>
</evidence>
<organism evidence="1 2">
    <name type="scientific">Belnapia arida</name>
    <dbReference type="NCBI Taxonomy" id="2804533"/>
    <lineage>
        <taxon>Bacteria</taxon>
        <taxon>Pseudomonadati</taxon>
        <taxon>Pseudomonadota</taxon>
        <taxon>Alphaproteobacteria</taxon>
        <taxon>Acetobacterales</taxon>
        <taxon>Roseomonadaceae</taxon>
        <taxon>Belnapia</taxon>
    </lineage>
</organism>
<proteinExistence type="predicted"/>
<sequence length="72" mass="8130">MRQEMVRRLGKTSAEADRVVCHQKMAVTVMPVVKRRQGEALTAKLDQTQCAQVLLHGLNYNLKRLVLLEAIA</sequence>
<dbReference type="EMBL" id="JAETWB010000014">
    <property type="protein sequence ID" value="MBL6080460.1"/>
    <property type="molecule type" value="Genomic_DNA"/>
</dbReference>
<accession>A0ABS1U7F1</accession>
<protein>
    <recommendedName>
        <fullName evidence="3">Transposase DDE domain-containing protein</fullName>
    </recommendedName>
</protein>